<dbReference type="Proteomes" id="UP000249204">
    <property type="component" value="Unassembled WGS sequence"/>
</dbReference>
<dbReference type="PANTHER" id="PTHR20842:SF0">
    <property type="entry name" value="ALPHA-ASPARTYL DIPEPTIDASE"/>
    <property type="match status" value="1"/>
</dbReference>
<comment type="caution">
    <text evidence="6">The sequence shown here is derived from an EMBL/GenBank/DDBJ whole genome shotgun (WGS) entry which is preliminary data.</text>
</comment>
<evidence type="ECO:0000256" key="2">
    <source>
        <dbReference type="ARBA" id="ARBA00022670"/>
    </source>
</evidence>
<comment type="similarity">
    <text evidence="1">Belongs to the peptidase S51 family.</text>
</comment>
<dbReference type="RefSeq" id="WP_111272438.1">
    <property type="nucleotide sequence ID" value="NZ_QKWW01000069.1"/>
</dbReference>
<dbReference type="GO" id="GO:0006508">
    <property type="term" value="P:proteolysis"/>
    <property type="evidence" value="ECO:0007669"/>
    <property type="project" value="UniProtKB-KW"/>
</dbReference>
<keyword evidence="5" id="KW-1133">Transmembrane helix</keyword>
<evidence type="ECO:0000256" key="3">
    <source>
        <dbReference type="ARBA" id="ARBA00022801"/>
    </source>
</evidence>
<evidence type="ECO:0000256" key="4">
    <source>
        <dbReference type="ARBA" id="ARBA00022825"/>
    </source>
</evidence>
<sequence>MTQRKLVLLSDLLYFDSNEKLNERIQSLFQQKQPSIGYIPSSSDPQRIYVEHARRYYRQLGIEDVQYYDLDAEYEEGRSNPLFQCDAIHLSGGNTFYFLSLLQKRNMLERLRSYVNSGGILIGLAGGSILMTPSIRLAGFGEDADENYIDLTDLRALGLVNFEFAPHWDRSEVMLQSFQEYIQLHQTKVYACPDGGAVIVEDESLELFGGAVLA</sequence>
<keyword evidence="3" id="KW-0378">Hydrolase</keyword>
<dbReference type="InterPro" id="IPR029062">
    <property type="entry name" value="Class_I_gatase-like"/>
</dbReference>
<accession>A0A2W6NBW4</accession>
<dbReference type="GO" id="GO:0008236">
    <property type="term" value="F:serine-type peptidase activity"/>
    <property type="evidence" value="ECO:0007669"/>
    <property type="project" value="UniProtKB-KW"/>
</dbReference>
<dbReference type="InterPro" id="IPR005320">
    <property type="entry name" value="Peptidase_S51"/>
</dbReference>
<evidence type="ECO:0000256" key="1">
    <source>
        <dbReference type="ARBA" id="ARBA00006534"/>
    </source>
</evidence>
<dbReference type="SUPFAM" id="SSF52317">
    <property type="entry name" value="Class I glutamine amidotransferase-like"/>
    <property type="match status" value="1"/>
</dbReference>
<organism evidence="6 7">
    <name type="scientific">Paenibacillus silvae</name>
    <dbReference type="NCBI Taxonomy" id="1325358"/>
    <lineage>
        <taxon>Bacteria</taxon>
        <taxon>Bacillati</taxon>
        <taxon>Bacillota</taxon>
        <taxon>Bacilli</taxon>
        <taxon>Bacillales</taxon>
        <taxon>Paenibacillaceae</taxon>
        <taxon>Paenibacillus</taxon>
    </lineage>
</organism>
<dbReference type="Gene3D" id="3.40.50.880">
    <property type="match status" value="1"/>
</dbReference>
<dbReference type="AlphaFoldDB" id="A0A2W6NBW4"/>
<dbReference type="EMBL" id="QKWW01000069">
    <property type="protein sequence ID" value="PZT53497.1"/>
    <property type="molecule type" value="Genomic_DNA"/>
</dbReference>
<keyword evidence="2" id="KW-0645">Protease</keyword>
<keyword evidence="4" id="KW-0720">Serine protease</keyword>
<evidence type="ECO:0000256" key="5">
    <source>
        <dbReference type="SAM" id="Phobius"/>
    </source>
</evidence>
<reference evidence="6 7" key="1">
    <citation type="submission" date="2018-06" db="EMBL/GenBank/DDBJ databases">
        <title>Isolation of heavy metals resistant Paenibacillus silvae NC2 from Gold-Copper mine in ZiJin, China.</title>
        <authorList>
            <person name="Xu J."/>
            <person name="Mazhar H.S."/>
            <person name="Rensing C."/>
        </authorList>
    </citation>
    <scope>NUCLEOTIDE SEQUENCE [LARGE SCALE GENOMIC DNA]</scope>
    <source>
        <strain evidence="6 7">NC2</strain>
    </source>
</reference>
<keyword evidence="5" id="KW-0472">Membrane</keyword>
<name>A0A2W6NBW4_9BACL</name>
<gene>
    <name evidence="6" type="ORF">DN757_22650</name>
</gene>
<proteinExistence type="inferred from homology"/>
<evidence type="ECO:0000313" key="6">
    <source>
        <dbReference type="EMBL" id="PZT53497.1"/>
    </source>
</evidence>
<dbReference type="PANTHER" id="PTHR20842">
    <property type="entry name" value="PROTEASE S51 ALPHA-ASPARTYL DIPEPTIDASE"/>
    <property type="match status" value="1"/>
</dbReference>
<dbReference type="Pfam" id="PF03575">
    <property type="entry name" value="Peptidase_S51"/>
    <property type="match status" value="1"/>
</dbReference>
<feature type="transmembrane region" description="Helical" evidence="5">
    <location>
        <begin position="113"/>
        <end position="131"/>
    </location>
</feature>
<protein>
    <submittedName>
        <fullName evidence="6">Peptidase S51</fullName>
    </submittedName>
</protein>
<keyword evidence="5" id="KW-0812">Transmembrane</keyword>
<evidence type="ECO:0000313" key="7">
    <source>
        <dbReference type="Proteomes" id="UP000249204"/>
    </source>
</evidence>